<feature type="region of interest" description="Disordered" evidence="5">
    <location>
        <begin position="190"/>
        <end position="217"/>
    </location>
</feature>
<proteinExistence type="predicted"/>
<dbReference type="EMBL" id="CP003350">
    <property type="protein sequence ID" value="AFC86552.1"/>
    <property type="molecule type" value="Genomic_DNA"/>
</dbReference>
<keyword evidence="8" id="KW-1185">Reference proteome</keyword>
<feature type="transmembrane region" description="Helical" evidence="6">
    <location>
        <begin position="123"/>
        <end position="144"/>
    </location>
</feature>
<dbReference type="GO" id="GO:0009403">
    <property type="term" value="P:toxin biosynthetic process"/>
    <property type="evidence" value="ECO:0007669"/>
    <property type="project" value="InterPro"/>
</dbReference>
<feature type="transmembrane region" description="Helical" evidence="6">
    <location>
        <begin position="45"/>
        <end position="61"/>
    </location>
</feature>
<organism evidence="7 8">
    <name type="scientific">Frateuria aurantia (strain ATCC 33424 / DSM 6220 / KCTC 2777 / LMG 1558 / NBRC 3245 / NCIMB 13370)</name>
    <name type="common">Acetobacter aurantius</name>
    <dbReference type="NCBI Taxonomy" id="767434"/>
    <lineage>
        <taxon>Bacteria</taxon>
        <taxon>Pseudomonadati</taxon>
        <taxon>Pseudomonadota</taxon>
        <taxon>Gammaproteobacteria</taxon>
        <taxon>Lysobacterales</taxon>
        <taxon>Rhodanobacteraceae</taxon>
        <taxon>Frateuria</taxon>
    </lineage>
</organism>
<evidence type="ECO:0000256" key="3">
    <source>
        <dbReference type="ARBA" id="ARBA00022989"/>
    </source>
</evidence>
<evidence type="ECO:0000256" key="1">
    <source>
        <dbReference type="ARBA" id="ARBA00004141"/>
    </source>
</evidence>
<dbReference type="eggNOG" id="COG1286">
    <property type="taxonomic scope" value="Bacteria"/>
</dbReference>
<sequence>MVPLSAALSGPEPPILSMNWTDELILAVLLLSVLVGLWRGLVSEIMALGIWMVATWLAWHYGPMVAARLPASLDLPSARIISGYLLCFVAVLVAGALLRFVLDRLIESTGLAGTDRLLGMVFGLVRGVLLVTLTVFLLGFTAFARDPWWQQSQLLPRFENVAARLSSQLPADIYQQLNPARLLRHWPAAPTSVPERRPAPPAATSSPEAFLSPSVAT</sequence>
<dbReference type="KEGG" id="fau:Fraau_2170"/>
<dbReference type="PANTHER" id="PTHR36926:SF1">
    <property type="entry name" value="COLICIN V PRODUCTION PROTEIN"/>
    <property type="match status" value="1"/>
</dbReference>
<evidence type="ECO:0000256" key="6">
    <source>
        <dbReference type="SAM" id="Phobius"/>
    </source>
</evidence>
<dbReference type="Pfam" id="PF02674">
    <property type="entry name" value="Colicin_V"/>
    <property type="match status" value="1"/>
</dbReference>
<evidence type="ECO:0000256" key="2">
    <source>
        <dbReference type="ARBA" id="ARBA00022692"/>
    </source>
</evidence>
<dbReference type="AlphaFoldDB" id="H8L476"/>
<keyword evidence="3 6" id="KW-1133">Transmembrane helix</keyword>
<dbReference type="GO" id="GO:0016020">
    <property type="term" value="C:membrane"/>
    <property type="evidence" value="ECO:0007669"/>
    <property type="project" value="UniProtKB-SubCell"/>
</dbReference>
<dbReference type="InterPro" id="IPR052719">
    <property type="entry name" value="CvpA-like"/>
</dbReference>
<dbReference type="Proteomes" id="UP000005234">
    <property type="component" value="Chromosome"/>
</dbReference>
<name>H8L476_FRAAD</name>
<feature type="transmembrane region" description="Helical" evidence="6">
    <location>
        <begin position="81"/>
        <end position="102"/>
    </location>
</feature>
<reference evidence="7" key="1">
    <citation type="submission" date="2012-02" db="EMBL/GenBank/DDBJ databases">
        <title>The complete genome of Frateuria aurantia DSM 6220.</title>
        <authorList>
            <consortium name="US DOE Joint Genome Institute (JGI-PGF)"/>
            <person name="Lucas S."/>
            <person name="Copeland A."/>
            <person name="Lapidus A."/>
            <person name="Glavina del Rio T."/>
            <person name="Dalin E."/>
            <person name="Tice H."/>
            <person name="Bruce D."/>
            <person name="Goodwin L."/>
            <person name="Pitluck S."/>
            <person name="Peters L."/>
            <person name="Ovchinnikova G."/>
            <person name="Teshima H."/>
            <person name="Kyrpides N."/>
            <person name="Mavromatis K."/>
            <person name="Ivanova N."/>
            <person name="Brettin T."/>
            <person name="Detter J.C."/>
            <person name="Han C."/>
            <person name="Larimer F."/>
            <person name="Land M."/>
            <person name="Hauser L."/>
            <person name="Markowitz V."/>
            <person name="Cheng J.-F."/>
            <person name="Hugenholtz P."/>
            <person name="Woyke T."/>
            <person name="Wu D."/>
            <person name="Brambilla E."/>
            <person name="Klenk H.-P."/>
            <person name="Eisen J.A."/>
        </authorList>
    </citation>
    <scope>NUCLEOTIDE SEQUENCE</scope>
    <source>
        <strain evidence="7">DSM 6220</strain>
    </source>
</reference>
<evidence type="ECO:0000313" key="8">
    <source>
        <dbReference type="Proteomes" id="UP000005234"/>
    </source>
</evidence>
<comment type="subcellular location">
    <subcellularLocation>
        <location evidence="1">Membrane</location>
        <topology evidence="1">Multi-pass membrane protein</topology>
    </subcellularLocation>
</comment>
<accession>H8L476</accession>
<evidence type="ECO:0000256" key="4">
    <source>
        <dbReference type="ARBA" id="ARBA00023136"/>
    </source>
</evidence>
<keyword evidence="4 6" id="KW-0472">Membrane</keyword>
<protein>
    <submittedName>
        <fullName evidence="7">Putative membrane protein, required for colicin V production</fullName>
    </submittedName>
</protein>
<evidence type="ECO:0000256" key="5">
    <source>
        <dbReference type="SAM" id="MobiDB-lite"/>
    </source>
</evidence>
<dbReference type="HOGENOM" id="CLU_092720_2_1_6"/>
<dbReference type="InterPro" id="IPR003825">
    <property type="entry name" value="Colicin-V_CvpA"/>
</dbReference>
<feature type="transmembrane region" description="Helical" evidence="6">
    <location>
        <begin position="20"/>
        <end position="38"/>
    </location>
</feature>
<keyword evidence="2 6" id="KW-0812">Transmembrane</keyword>
<evidence type="ECO:0000313" key="7">
    <source>
        <dbReference type="EMBL" id="AFC86552.1"/>
    </source>
</evidence>
<gene>
    <name evidence="7" type="ordered locus">Fraau_2170</name>
</gene>
<dbReference type="STRING" id="767434.Fraau_2170"/>
<dbReference type="PANTHER" id="PTHR36926">
    <property type="entry name" value="COLICIN V PRODUCTION PROTEIN"/>
    <property type="match status" value="1"/>
</dbReference>